<dbReference type="PANTHER" id="PTHR43428:SF1">
    <property type="entry name" value="ARSENATE REDUCTASE"/>
    <property type="match status" value="1"/>
</dbReference>
<gene>
    <name evidence="1" type="primary">arsC</name>
    <name evidence="1" type="ORF">GCM10017764_29840</name>
</gene>
<comment type="caution">
    <text evidence="1">The sequence shown here is derived from an EMBL/GenBank/DDBJ whole genome shotgun (WGS) entry which is preliminary data.</text>
</comment>
<sequence length="205" mass="22982">MYATLLTTINQLRWDKMQSDDRMQTLQPLIDYVQRKANERESIDLHFICTHNSRRSHLAQVWAQVAAAYFRIPDVHCYSGGTEETALFPMVANTLSNQGLLVLNIAEGSNPIYAIKYAEDTLPIIGFSKSYDHAFNPSSGFAAVMTCSQADAGCPFVGGAEKRIPVTFEDPKISDGTQEQANVYAMRSLEIAREMLYVFSKIKSR</sequence>
<name>A0ABQ3HXJ2_9SPHI</name>
<dbReference type="InterPro" id="IPR036196">
    <property type="entry name" value="Ptyr_pPase_sf"/>
</dbReference>
<dbReference type="SUPFAM" id="SSF52788">
    <property type="entry name" value="Phosphotyrosine protein phosphatases I"/>
    <property type="match status" value="1"/>
</dbReference>
<dbReference type="RefSeq" id="WP_189627503.1">
    <property type="nucleotide sequence ID" value="NZ_BNAF01000012.1"/>
</dbReference>
<dbReference type="EMBL" id="BNAF01000012">
    <property type="protein sequence ID" value="GHE44653.1"/>
    <property type="molecule type" value="Genomic_DNA"/>
</dbReference>
<proteinExistence type="predicted"/>
<dbReference type="Proteomes" id="UP000620550">
    <property type="component" value="Unassembled WGS sequence"/>
</dbReference>
<evidence type="ECO:0000313" key="2">
    <source>
        <dbReference type="Proteomes" id="UP000620550"/>
    </source>
</evidence>
<evidence type="ECO:0000313" key="1">
    <source>
        <dbReference type="EMBL" id="GHE44653.1"/>
    </source>
</evidence>
<protein>
    <submittedName>
        <fullName evidence="1">Arsenate reductase</fullName>
    </submittedName>
</protein>
<reference evidence="2" key="1">
    <citation type="journal article" date="2019" name="Int. J. Syst. Evol. Microbiol.">
        <title>The Global Catalogue of Microorganisms (GCM) 10K type strain sequencing project: providing services to taxonomists for standard genome sequencing and annotation.</title>
        <authorList>
            <consortium name="The Broad Institute Genomics Platform"/>
            <consortium name="The Broad Institute Genome Sequencing Center for Infectious Disease"/>
            <person name="Wu L."/>
            <person name="Ma J."/>
        </authorList>
    </citation>
    <scope>NUCLEOTIDE SEQUENCE [LARGE SCALE GENOMIC DNA]</scope>
    <source>
        <strain evidence="2">CGMCC 1.12966</strain>
    </source>
</reference>
<dbReference type="Gene3D" id="3.40.50.2300">
    <property type="match status" value="1"/>
</dbReference>
<dbReference type="PANTHER" id="PTHR43428">
    <property type="entry name" value="ARSENATE REDUCTASE"/>
    <property type="match status" value="1"/>
</dbReference>
<organism evidence="1 2">
    <name type="scientific">Sphingobacterium griseoflavum</name>
    <dbReference type="NCBI Taxonomy" id="1474952"/>
    <lineage>
        <taxon>Bacteria</taxon>
        <taxon>Pseudomonadati</taxon>
        <taxon>Bacteroidota</taxon>
        <taxon>Sphingobacteriia</taxon>
        <taxon>Sphingobacteriales</taxon>
        <taxon>Sphingobacteriaceae</taxon>
        <taxon>Sphingobacterium</taxon>
    </lineage>
</organism>
<accession>A0ABQ3HXJ2</accession>
<keyword evidence="2" id="KW-1185">Reference proteome</keyword>